<dbReference type="EMBL" id="BMMK01000052">
    <property type="protein sequence ID" value="GGM81575.1"/>
    <property type="molecule type" value="Genomic_DNA"/>
</dbReference>
<feature type="region of interest" description="Disordered" evidence="1">
    <location>
        <begin position="48"/>
        <end position="83"/>
    </location>
</feature>
<dbReference type="AlphaFoldDB" id="A0A8J3FZL6"/>
<evidence type="ECO:0000313" key="3">
    <source>
        <dbReference type="Proteomes" id="UP000637578"/>
    </source>
</evidence>
<keyword evidence="3" id="KW-1185">Reference proteome</keyword>
<proteinExistence type="predicted"/>
<dbReference type="Proteomes" id="UP000637578">
    <property type="component" value="Unassembled WGS sequence"/>
</dbReference>
<comment type="caution">
    <text evidence="2">The sequence shown here is derived from an EMBL/GenBank/DDBJ whole genome shotgun (WGS) entry which is preliminary data.</text>
</comment>
<evidence type="ECO:0000313" key="2">
    <source>
        <dbReference type="EMBL" id="GGM81575.1"/>
    </source>
</evidence>
<reference evidence="2" key="1">
    <citation type="journal article" date="2014" name="Int. J. Syst. Evol. Microbiol.">
        <title>Complete genome sequence of Corynebacterium casei LMG S-19264T (=DSM 44701T), isolated from a smear-ripened cheese.</title>
        <authorList>
            <consortium name="US DOE Joint Genome Institute (JGI-PGF)"/>
            <person name="Walter F."/>
            <person name="Albersmeier A."/>
            <person name="Kalinowski J."/>
            <person name="Ruckert C."/>
        </authorList>
    </citation>
    <scope>NUCLEOTIDE SEQUENCE</scope>
    <source>
        <strain evidence="2">CGMCC 4.5737</strain>
    </source>
</reference>
<feature type="compositionally biased region" description="Polar residues" evidence="1">
    <location>
        <begin position="74"/>
        <end position="83"/>
    </location>
</feature>
<accession>A0A8J3FZL6</accession>
<organism evidence="2 3">
    <name type="scientific">Longimycelium tulufanense</name>
    <dbReference type="NCBI Taxonomy" id="907463"/>
    <lineage>
        <taxon>Bacteria</taxon>
        <taxon>Bacillati</taxon>
        <taxon>Actinomycetota</taxon>
        <taxon>Actinomycetes</taxon>
        <taxon>Pseudonocardiales</taxon>
        <taxon>Pseudonocardiaceae</taxon>
        <taxon>Longimycelium</taxon>
    </lineage>
</organism>
<protein>
    <submittedName>
        <fullName evidence="2">Uncharacterized protein</fullName>
    </submittedName>
</protein>
<reference evidence="2" key="2">
    <citation type="submission" date="2020-09" db="EMBL/GenBank/DDBJ databases">
        <authorList>
            <person name="Sun Q."/>
            <person name="Zhou Y."/>
        </authorList>
    </citation>
    <scope>NUCLEOTIDE SEQUENCE</scope>
    <source>
        <strain evidence="2">CGMCC 4.5737</strain>
    </source>
</reference>
<name>A0A8J3FZL6_9PSEU</name>
<gene>
    <name evidence="2" type="ORF">GCM10012275_60280</name>
</gene>
<sequence length="83" mass="9095">MRSKALSPYTERGYLGTARRWTVWLDEQGLDIEPDGVRAHHIDVFIGDINEATPPATRSRASRPGTGPRLGPSPRQTASPTPT</sequence>
<evidence type="ECO:0000256" key="1">
    <source>
        <dbReference type="SAM" id="MobiDB-lite"/>
    </source>
</evidence>